<evidence type="ECO:0000256" key="1">
    <source>
        <dbReference type="ARBA" id="ARBA00004141"/>
    </source>
</evidence>
<feature type="transmembrane region" description="Helical" evidence="8">
    <location>
        <begin position="281"/>
        <end position="303"/>
    </location>
</feature>
<feature type="transmembrane region" description="Helical" evidence="8">
    <location>
        <begin position="138"/>
        <end position="159"/>
    </location>
</feature>
<evidence type="ECO:0000256" key="8">
    <source>
        <dbReference type="SAM" id="Phobius"/>
    </source>
</evidence>
<evidence type="ECO:0000256" key="3">
    <source>
        <dbReference type="ARBA" id="ARBA00022989"/>
    </source>
</evidence>
<keyword evidence="2 8" id="KW-0812">Transmembrane</keyword>
<dbReference type="Pfam" id="PF00001">
    <property type="entry name" value="7tm_1"/>
    <property type="match status" value="1"/>
</dbReference>
<gene>
    <name evidence="10" type="ORF">EDS130_LOCUS30101</name>
</gene>
<dbReference type="EMBL" id="CAJNOJ010000208">
    <property type="protein sequence ID" value="CAF1291295.1"/>
    <property type="molecule type" value="Genomic_DNA"/>
</dbReference>
<feature type="transmembrane region" description="Helical" evidence="8">
    <location>
        <begin position="56"/>
        <end position="78"/>
    </location>
</feature>
<dbReference type="PANTHER" id="PTHR24243">
    <property type="entry name" value="G-PROTEIN COUPLED RECEPTOR"/>
    <property type="match status" value="1"/>
</dbReference>
<evidence type="ECO:0000313" key="10">
    <source>
        <dbReference type="EMBL" id="CAF1291295.1"/>
    </source>
</evidence>
<feature type="transmembrane region" description="Helical" evidence="8">
    <location>
        <begin position="24"/>
        <end position="44"/>
    </location>
</feature>
<dbReference type="InterPro" id="IPR000276">
    <property type="entry name" value="GPCR_Rhodpsn"/>
</dbReference>
<accession>A0A815CYC8</accession>
<dbReference type="PANTHER" id="PTHR24243:SF208">
    <property type="entry name" value="PYROKININ-1 RECEPTOR"/>
    <property type="match status" value="1"/>
</dbReference>
<proteinExistence type="predicted"/>
<dbReference type="PROSITE" id="PS50262">
    <property type="entry name" value="G_PROTEIN_RECEP_F1_2"/>
    <property type="match status" value="1"/>
</dbReference>
<comment type="caution">
    <text evidence="10">The sequence shown here is derived from an EMBL/GenBank/DDBJ whole genome shotgun (WGS) entry which is preliminary data.</text>
</comment>
<name>A0A815CYC8_ADIRI</name>
<feature type="transmembrane region" description="Helical" evidence="8">
    <location>
        <begin position="241"/>
        <end position="261"/>
    </location>
</feature>
<evidence type="ECO:0000313" key="11">
    <source>
        <dbReference type="Proteomes" id="UP000663852"/>
    </source>
</evidence>
<evidence type="ECO:0000259" key="9">
    <source>
        <dbReference type="PROSITE" id="PS50262"/>
    </source>
</evidence>
<evidence type="ECO:0000256" key="2">
    <source>
        <dbReference type="ARBA" id="ARBA00022692"/>
    </source>
</evidence>
<keyword evidence="6" id="KW-0675">Receptor</keyword>
<keyword evidence="7" id="KW-0807">Transducer</keyword>
<evidence type="ECO:0000256" key="6">
    <source>
        <dbReference type="ARBA" id="ARBA00023170"/>
    </source>
</evidence>
<evidence type="ECO:0000256" key="7">
    <source>
        <dbReference type="ARBA" id="ARBA00023224"/>
    </source>
</evidence>
<keyword evidence="4" id="KW-0297">G-protein coupled receptor</keyword>
<dbReference type="AlphaFoldDB" id="A0A815CYC8"/>
<comment type="subcellular location">
    <subcellularLocation>
        <location evidence="1">Membrane</location>
        <topology evidence="1">Multi-pass membrane protein</topology>
    </subcellularLocation>
</comment>
<sequence>MNITVNTSSISQFQLASRYLSHTFALPLCIVGILGNLLNIIVFIKLKNYKHNASSFYILCKTFYDLLALVLGLGLRVLDHSFQIDLSVKSRFWCRIRLALLEFGVFNSLTCLCLQSIDAYFSSSPSVTLRRKSQIQTARYIIFAFACFWFCHQIPSVIFQDLISIKGKPACRTTSKHYSQYRNYFVVIAFSTIIPLIIIGIFGFLTYRQLHAADSDQHTVVVVHRRSARLSHLTKQITNMILVQIMIVLCCETPFAVVQIYTCATKHISKSALQQAEEQLIQMVVVTCNYSTFASSFYCYYVASKRFRKQTIEVLTLCPWHRKNQPISSSSETTGNILNQQLLTQI</sequence>
<evidence type="ECO:0000256" key="4">
    <source>
        <dbReference type="ARBA" id="ARBA00023040"/>
    </source>
</evidence>
<dbReference type="SUPFAM" id="SSF81321">
    <property type="entry name" value="Family A G protein-coupled receptor-like"/>
    <property type="match status" value="1"/>
</dbReference>
<feature type="transmembrane region" description="Helical" evidence="8">
    <location>
        <begin position="184"/>
        <end position="207"/>
    </location>
</feature>
<reference evidence="10" key="1">
    <citation type="submission" date="2021-02" db="EMBL/GenBank/DDBJ databases">
        <authorList>
            <person name="Nowell W R."/>
        </authorList>
    </citation>
    <scope>NUCLEOTIDE SEQUENCE</scope>
</reference>
<dbReference type="GO" id="GO:0005886">
    <property type="term" value="C:plasma membrane"/>
    <property type="evidence" value="ECO:0007669"/>
    <property type="project" value="TreeGrafter"/>
</dbReference>
<evidence type="ECO:0000256" key="5">
    <source>
        <dbReference type="ARBA" id="ARBA00023136"/>
    </source>
</evidence>
<dbReference type="InterPro" id="IPR017452">
    <property type="entry name" value="GPCR_Rhodpsn_7TM"/>
</dbReference>
<feature type="domain" description="G-protein coupled receptors family 1 profile" evidence="9">
    <location>
        <begin position="35"/>
        <end position="300"/>
    </location>
</feature>
<dbReference type="OrthoDB" id="10124244at2759"/>
<dbReference type="Proteomes" id="UP000663852">
    <property type="component" value="Unassembled WGS sequence"/>
</dbReference>
<dbReference type="GO" id="GO:0004930">
    <property type="term" value="F:G protein-coupled receptor activity"/>
    <property type="evidence" value="ECO:0007669"/>
    <property type="project" value="UniProtKB-KW"/>
</dbReference>
<keyword evidence="3 8" id="KW-1133">Transmembrane helix</keyword>
<protein>
    <recommendedName>
        <fullName evidence="9">G-protein coupled receptors family 1 profile domain-containing protein</fullName>
    </recommendedName>
</protein>
<keyword evidence="5 8" id="KW-0472">Membrane</keyword>
<organism evidence="10 11">
    <name type="scientific">Adineta ricciae</name>
    <name type="common">Rotifer</name>
    <dbReference type="NCBI Taxonomy" id="249248"/>
    <lineage>
        <taxon>Eukaryota</taxon>
        <taxon>Metazoa</taxon>
        <taxon>Spiralia</taxon>
        <taxon>Gnathifera</taxon>
        <taxon>Rotifera</taxon>
        <taxon>Eurotatoria</taxon>
        <taxon>Bdelloidea</taxon>
        <taxon>Adinetida</taxon>
        <taxon>Adinetidae</taxon>
        <taxon>Adineta</taxon>
    </lineage>
</organism>
<dbReference type="Gene3D" id="1.20.1070.10">
    <property type="entry name" value="Rhodopsin 7-helix transmembrane proteins"/>
    <property type="match status" value="1"/>
</dbReference>
<dbReference type="PRINTS" id="PR00237">
    <property type="entry name" value="GPCRRHODOPSN"/>
</dbReference>